<dbReference type="EMBL" id="JAHLFQ010000145">
    <property type="protein sequence ID" value="MBU3804398.1"/>
    <property type="molecule type" value="Genomic_DNA"/>
</dbReference>
<gene>
    <name evidence="1" type="ORF">H9872_06550</name>
</gene>
<proteinExistence type="predicted"/>
<dbReference type="Proteomes" id="UP000824229">
    <property type="component" value="Unassembled WGS sequence"/>
</dbReference>
<protein>
    <recommendedName>
        <fullName evidence="3">HNH domain-containing protein</fullName>
    </recommendedName>
</protein>
<evidence type="ECO:0000313" key="2">
    <source>
        <dbReference type="Proteomes" id="UP000824229"/>
    </source>
</evidence>
<reference evidence="1" key="1">
    <citation type="journal article" date="2021" name="PeerJ">
        <title>Extensive microbial diversity within the chicken gut microbiome revealed by metagenomics and culture.</title>
        <authorList>
            <person name="Gilroy R."/>
            <person name="Ravi A."/>
            <person name="Getino M."/>
            <person name="Pursley I."/>
            <person name="Horton D.L."/>
            <person name="Alikhan N.F."/>
            <person name="Baker D."/>
            <person name="Gharbi K."/>
            <person name="Hall N."/>
            <person name="Watson M."/>
            <person name="Adriaenssens E.M."/>
            <person name="Foster-Nyarko E."/>
            <person name="Jarju S."/>
            <person name="Secka A."/>
            <person name="Antonio M."/>
            <person name="Oren A."/>
            <person name="Chaudhuri R.R."/>
            <person name="La Ragione R."/>
            <person name="Hildebrand F."/>
            <person name="Pallen M.J."/>
        </authorList>
    </citation>
    <scope>NUCLEOTIDE SEQUENCE</scope>
    <source>
        <strain evidence="1">B5-657</strain>
    </source>
</reference>
<accession>A0A9E2KC65</accession>
<evidence type="ECO:0000313" key="1">
    <source>
        <dbReference type="EMBL" id="MBU3804398.1"/>
    </source>
</evidence>
<name>A0A9E2KC65_9FIRM</name>
<comment type="caution">
    <text evidence="1">The sequence shown here is derived from an EMBL/GenBank/DDBJ whole genome shotgun (WGS) entry which is preliminary data.</text>
</comment>
<organism evidence="1 2">
    <name type="scientific">Candidatus Cellulosilyticum pullistercoris</name>
    <dbReference type="NCBI Taxonomy" id="2838521"/>
    <lineage>
        <taxon>Bacteria</taxon>
        <taxon>Bacillati</taxon>
        <taxon>Bacillota</taxon>
        <taxon>Clostridia</taxon>
        <taxon>Lachnospirales</taxon>
        <taxon>Cellulosilyticaceae</taxon>
        <taxon>Cellulosilyticum</taxon>
    </lineage>
</organism>
<dbReference type="AlphaFoldDB" id="A0A9E2KC65"/>
<evidence type="ECO:0008006" key="3">
    <source>
        <dbReference type="Google" id="ProtNLM"/>
    </source>
</evidence>
<sequence length="475" mass="54670">MTELSTDQLKKTFHQEMINLYKQIIKSIKYKPTRLMDFINKYGGYEAAVKYISTESNVQDFAVLWEKERLDLSVEALIASEAYRSLFQEEIVAFCDRKLKEYSYAPNKIEEVEEPTGYFDEDEKIDLGELLKQKELYLPKVAKKDYPLYHQAIAITCDEWKEVVTNTKIVTANNLDLLLRIYTIGDAVGPKELAKEEGYSNTYPYKEVIMALGKRIKTYLKVEVPTGEDGKPLWWHILFNGGLKDNSDFEWSLKKDLRKAFDELIDTGVIDKVEVQSQKEIQDIEEEVVLKVEEVTKPASSTSVNKEDTLSAFDRLFESIMAGSESVKKEETQKEEAPKVEPLKEEYPLKVEKVSSEENTLNLIEASKEMNEIDEHIPSCDKTLETDYKEKLKKECIDYYGAICDICGFDFGYTYGEAYEQCIDVHNQKDVQGEEILPTTHPTEDLIPICHNCHQVIHSVVPALSVDEMRKMVKA</sequence>
<reference evidence="1" key="2">
    <citation type="submission" date="2021-04" db="EMBL/GenBank/DDBJ databases">
        <authorList>
            <person name="Gilroy R."/>
        </authorList>
    </citation>
    <scope>NUCLEOTIDE SEQUENCE</scope>
    <source>
        <strain evidence="1">B5-657</strain>
    </source>
</reference>